<name>A0ABQ3R588_STRRR</name>
<protein>
    <recommendedName>
        <fullName evidence="2">Ricin B lectin domain-containing protein</fullName>
    </recommendedName>
</protein>
<feature type="region of interest" description="Disordered" evidence="1">
    <location>
        <begin position="672"/>
        <end position="691"/>
    </location>
</feature>
<feature type="domain" description="Ricin B lectin" evidence="2">
    <location>
        <begin position="408"/>
        <end position="536"/>
    </location>
</feature>
<feature type="compositionally biased region" description="Basic residues" evidence="1">
    <location>
        <begin position="319"/>
        <end position="329"/>
    </location>
</feature>
<dbReference type="InterPro" id="IPR035992">
    <property type="entry name" value="Ricin_B-like_lectins"/>
</dbReference>
<feature type="region of interest" description="Disordered" evidence="1">
    <location>
        <begin position="304"/>
        <end position="345"/>
    </location>
</feature>
<dbReference type="Proteomes" id="UP000646738">
    <property type="component" value="Unassembled WGS sequence"/>
</dbReference>
<evidence type="ECO:0000313" key="4">
    <source>
        <dbReference type="Proteomes" id="UP000646738"/>
    </source>
</evidence>
<evidence type="ECO:0000313" key="3">
    <source>
        <dbReference type="EMBL" id="GHI50999.1"/>
    </source>
</evidence>
<gene>
    <name evidence="3" type="ORF">Srubr_08450</name>
</gene>
<reference evidence="4" key="1">
    <citation type="submission" date="2023-07" db="EMBL/GenBank/DDBJ databases">
        <title>Whole genome shotgun sequence of Streptomyces achromogenes subsp. rubradiris NBRC 14000.</title>
        <authorList>
            <person name="Komaki H."/>
            <person name="Tamura T."/>
        </authorList>
    </citation>
    <scope>NUCLEOTIDE SEQUENCE [LARGE SCALE GENOMIC DNA]</scope>
    <source>
        <strain evidence="4">NBRC 14000</strain>
    </source>
</reference>
<feature type="region of interest" description="Disordered" evidence="1">
    <location>
        <begin position="538"/>
        <end position="615"/>
    </location>
</feature>
<comment type="caution">
    <text evidence="3">The sequence shown here is derived from an EMBL/GenBank/DDBJ whole genome shotgun (WGS) entry which is preliminary data.</text>
</comment>
<feature type="compositionally biased region" description="Basic and acidic residues" evidence="1">
    <location>
        <begin position="304"/>
        <end position="318"/>
    </location>
</feature>
<dbReference type="SUPFAM" id="SSF50370">
    <property type="entry name" value="Ricin B-like lectins"/>
    <property type="match status" value="1"/>
</dbReference>
<proteinExistence type="predicted"/>
<feature type="compositionally biased region" description="Low complexity" evidence="1">
    <location>
        <begin position="540"/>
        <end position="552"/>
    </location>
</feature>
<accession>A0ABQ3R588</accession>
<dbReference type="InterPro" id="IPR000772">
    <property type="entry name" value="Ricin_B_lectin"/>
</dbReference>
<dbReference type="EMBL" id="BNEA01000001">
    <property type="protein sequence ID" value="GHI50999.1"/>
    <property type="molecule type" value="Genomic_DNA"/>
</dbReference>
<evidence type="ECO:0000259" key="2">
    <source>
        <dbReference type="SMART" id="SM00458"/>
    </source>
</evidence>
<organism evidence="3 4">
    <name type="scientific">Streptomyces rubradiris</name>
    <name type="common">Streptomyces achromogenes subsp. rubradiris</name>
    <dbReference type="NCBI Taxonomy" id="285531"/>
    <lineage>
        <taxon>Bacteria</taxon>
        <taxon>Bacillati</taxon>
        <taxon>Actinomycetota</taxon>
        <taxon>Actinomycetes</taxon>
        <taxon>Kitasatosporales</taxon>
        <taxon>Streptomycetaceae</taxon>
        <taxon>Streptomyces</taxon>
    </lineage>
</organism>
<dbReference type="SMART" id="SM00458">
    <property type="entry name" value="RICIN"/>
    <property type="match status" value="1"/>
</dbReference>
<dbReference type="PROSITE" id="PS50231">
    <property type="entry name" value="RICIN_B_LECTIN"/>
    <property type="match status" value="1"/>
</dbReference>
<keyword evidence="4" id="KW-1185">Reference proteome</keyword>
<feature type="compositionally biased region" description="Low complexity" evidence="1">
    <location>
        <begin position="576"/>
        <end position="586"/>
    </location>
</feature>
<evidence type="ECO:0000256" key="1">
    <source>
        <dbReference type="SAM" id="MobiDB-lite"/>
    </source>
</evidence>
<sequence length="755" mass="76895">MQPPHPPCPPHPSLPGLAGEADTALLARLGGPDADGRHHAVALLLARHWRATLDHAVVCLATAGPTAQLVAAAAFQQVFAGAASGGSGAAGMAGGTGVPGRAGVPRATGVADVADATGGALRPRLLVAVRDTVRAWAADAAACAALPELRKTTGGRGLRATKPGPPESRRLAAHAFRSLPGVAQCLLWHTEVEAEPINIPAGLLGLDTVTATAALEQAREQFRALCVRAHRELAPTEECRFHNRLLDIPLRRGGPLLPEVRRHLTVCPHCRYAAGQLGDFDAGLPLLLAESVLGWGARRYVDSRPARATREDRSSIRDRRSRQNRHLRWTRATASRGGRSAGRRRRTMAIGAGLASLALLVTVLSARSRSDDNGVPAPAATWAAPVVDSPRPGGAGAHAAASFGDPAETVHGTLRGLASGRCLDVRGERVAAGAGVRLAPCSAAGSQQWTYQDDGLLRSAADPALCLTADPGTGTVALAGCAVPPGEVSYDVTLHGEILLRRHPGLALAPERGRGVTGVGVVQRDDGSLDQRWVLRTDEAPPAGAGPGRRPVAPSPPGASGGVRGGPPGRGDDTGARAGVRVRGAGEAPGKRDPGLTAGPGPAGRSAGPARDGHDVLGDGANGALVGGNAYRSRRSLRFQTLRGGGAAAQVDIELGAAFPPAEALARCRVGGGEQDVDDPRRGGGGDGLPDQVRFEDADGVGVDQASHAQVCVVGPQGGEVAPGDAGAEGIVRGRGVDVVEEIALDEAVGDAGVP</sequence>
<feature type="compositionally biased region" description="Gly residues" evidence="1">
    <location>
        <begin position="559"/>
        <end position="569"/>
    </location>
</feature>
<feature type="compositionally biased region" description="Low complexity" evidence="1">
    <location>
        <begin position="599"/>
        <end position="610"/>
    </location>
</feature>
<dbReference type="Pfam" id="PF00652">
    <property type="entry name" value="Ricin_B_lectin"/>
    <property type="match status" value="1"/>
</dbReference>
<dbReference type="Gene3D" id="2.80.10.50">
    <property type="match status" value="1"/>
</dbReference>